<evidence type="ECO:0000313" key="2">
    <source>
        <dbReference type="Proteomes" id="UP000204551"/>
    </source>
</evidence>
<organism evidence="1 2">
    <name type="scientific">Arenibacter algicola</name>
    <dbReference type="NCBI Taxonomy" id="616991"/>
    <lineage>
        <taxon>Bacteria</taxon>
        <taxon>Pseudomonadati</taxon>
        <taxon>Bacteroidota</taxon>
        <taxon>Flavobacteriia</taxon>
        <taxon>Flavobacteriales</taxon>
        <taxon>Flavobacteriaceae</taxon>
        <taxon>Arenibacter</taxon>
    </lineage>
</organism>
<dbReference type="AlphaFoldDB" id="A0A221UXE1"/>
<dbReference type="KEGG" id="aalg:AREALGSMS7_02549"/>
<protein>
    <submittedName>
        <fullName evidence="1">Fumarylacetoacetase</fullName>
    </submittedName>
</protein>
<reference evidence="1 2" key="1">
    <citation type="submission" date="2017-07" db="EMBL/GenBank/DDBJ databases">
        <title>Genome Sequence of Arenibacter algicola Strain SMS7 Isolated from a culture of the Diatom Skeletonema marinoi.</title>
        <authorList>
            <person name="Topel M."/>
            <person name="Pinder M.I.M."/>
            <person name="Johansson O.N."/>
            <person name="Kourtchenko O."/>
            <person name="Godhe A."/>
            <person name="Clarke A.K."/>
        </authorList>
    </citation>
    <scope>NUCLEOTIDE SEQUENCE [LARGE SCALE GENOMIC DNA]</scope>
    <source>
        <strain evidence="1 2">SMS7</strain>
    </source>
</reference>
<sequence length="48" mass="5276">MPGDNPGSDNVGWRSLIKNIFLVLSPLELGDELELVIEDIGILRKTVV</sequence>
<dbReference type="Proteomes" id="UP000204551">
    <property type="component" value="Chromosome"/>
</dbReference>
<proteinExistence type="predicted"/>
<evidence type="ECO:0000313" key="1">
    <source>
        <dbReference type="EMBL" id="ASO05992.1"/>
    </source>
</evidence>
<accession>A0A221UXE1</accession>
<dbReference type="EMBL" id="CP022515">
    <property type="protein sequence ID" value="ASO05992.1"/>
    <property type="molecule type" value="Genomic_DNA"/>
</dbReference>
<name>A0A221UXE1_9FLAO</name>
<gene>
    <name evidence="1" type="ORF">AREALGSMS7_02549</name>
</gene>